<keyword evidence="2" id="KW-1185">Reference proteome</keyword>
<organism evidence="1 2">
    <name type="scientific">Fadolivirus FV1/VV64</name>
    <dbReference type="NCBI Taxonomy" id="3070911"/>
    <lineage>
        <taxon>Viruses</taxon>
        <taxon>Varidnaviria</taxon>
        <taxon>Bamfordvirae</taxon>
        <taxon>Nucleocytoviricota</taxon>
        <taxon>Megaviricetes</taxon>
        <taxon>Imitervirales</taxon>
        <taxon>Mimiviridae</taxon>
        <taxon>Klosneuvirinae</taxon>
        <taxon>Fadolivirus</taxon>
        <taxon>Fadolivirus algeromassiliense</taxon>
    </lineage>
</organism>
<dbReference type="GO" id="GO:0000428">
    <property type="term" value="C:DNA-directed RNA polymerase complex"/>
    <property type="evidence" value="ECO:0007669"/>
    <property type="project" value="UniProtKB-KW"/>
</dbReference>
<name>A0A7D3V7L4_9VIRU</name>
<protein>
    <submittedName>
        <fullName evidence="1">DNA-directed RNA polymerase subunit 9</fullName>
    </submittedName>
</protein>
<keyword evidence="1" id="KW-0804">Transcription</keyword>
<evidence type="ECO:0000313" key="2">
    <source>
        <dbReference type="Proteomes" id="UP001162001"/>
    </source>
</evidence>
<sequence>MYFCPNCNNVFDITKTSKQEGGNEELEFETSSDMTSSSSDLINEMKGGAKSDIYDDIIERILHHKKIDQNEITKISIDDLTKSNAYKKLKHHDREYIYNKFQDLLPLDKKKISKDDALKQTIEKAYFICNNCGYLKPIDEGTLIFSKVSSDISQSYSSSDTKDMIYSDIIPRTRKYVCPNSKCESHINFEKREASFFRMNNTFKVKYVCQACGTDFSL</sequence>
<proteinExistence type="predicted"/>
<dbReference type="EMBL" id="MT418680">
    <property type="protein sequence ID" value="QKF94076.1"/>
    <property type="molecule type" value="Genomic_DNA"/>
</dbReference>
<accession>A0A7D3V7L4</accession>
<keyword evidence="1" id="KW-0240">DNA-directed RNA polymerase</keyword>
<gene>
    <name evidence="1" type="ORF">Fadolivirus_1_618</name>
</gene>
<dbReference type="Proteomes" id="UP001162001">
    <property type="component" value="Segment"/>
</dbReference>
<evidence type="ECO:0000313" key="1">
    <source>
        <dbReference type="EMBL" id="QKF94076.1"/>
    </source>
</evidence>
<reference evidence="1 2" key="1">
    <citation type="submission" date="2020-04" db="EMBL/GenBank/DDBJ databases">
        <title>Advantages and limits of metagenomic assembly and binning of a giant virus.</title>
        <authorList>
            <person name="Schulz F."/>
            <person name="Andreani J."/>
            <person name="Francis R."/>
            <person name="Boudjemaa H."/>
            <person name="Bou Khalil J.Y."/>
            <person name="Lee J."/>
            <person name="La Scola B."/>
            <person name="Woyke T."/>
        </authorList>
    </citation>
    <scope>NUCLEOTIDE SEQUENCE [LARGE SCALE GENOMIC DNA]</scope>
    <source>
        <strain evidence="1 2">FV1/VV64</strain>
    </source>
</reference>